<organism evidence="3 4">
    <name type="scientific">Ketobacter alkanivorans</name>
    <dbReference type="NCBI Taxonomy" id="1917421"/>
    <lineage>
        <taxon>Bacteria</taxon>
        <taxon>Pseudomonadati</taxon>
        <taxon>Pseudomonadota</taxon>
        <taxon>Gammaproteobacteria</taxon>
        <taxon>Pseudomonadales</taxon>
        <taxon>Ketobacteraceae</taxon>
        <taxon>Ketobacter</taxon>
    </lineage>
</organism>
<evidence type="ECO:0000256" key="1">
    <source>
        <dbReference type="SAM" id="MobiDB-lite"/>
    </source>
</evidence>
<gene>
    <name evidence="3" type="ORF">Kalk_14655</name>
</gene>
<dbReference type="InterPro" id="IPR002901">
    <property type="entry name" value="MGlyc_endo_b_GlcNAc-like_dom"/>
</dbReference>
<dbReference type="PANTHER" id="PTHR40572:SF1">
    <property type="entry name" value="PROTEIN BAX"/>
    <property type="match status" value="1"/>
</dbReference>
<keyword evidence="4" id="KW-1185">Reference proteome</keyword>
<dbReference type="GO" id="GO:0004040">
    <property type="term" value="F:amidase activity"/>
    <property type="evidence" value="ECO:0007669"/>
    <property type="project" value="InterPro"/>
</dbReference>
<evidence type="ECO:0000313" key="3">
    <source>
        <dbReference type="EMBL" id="AUM13584.1"/>
    </source>
</evidence>
<sequence>MSRHLPLLLVLVFCLSFIGLHSQFSRSLLKETPPRVPEQITASAKPDFAAIKQVRKRKKAFFEFIHEQVDVRNQEILALRARIQANEVDDDELMVLAKRYRIKSDDPATIRQRLLIKVDALPPSLVLAQGAMESAWGTSRFAVEGNNYFGQWCFRPGCGLVPESRPEGKKHEVRLFQTPQASVNSYMRNLNSHPAYRDLRAARAQLRAENKRLNGCYLAQGLEHYSEEGFRYVESLKQLIRVNKLEPNPNDHCAAVMLAEEEEPKVDQPQELAVDETQSQATPLPEQSAPPSS</sequence>
<dbReference type="EMBL" id="CP022684">
    <property type="protein sequence ID" value="AUM13584.1"/>
    <property type="molecule type" value="Genomic_DNA"/>
</dbReference>
<feature type="region of interest" description="Disordered" evidence="1">
    <location>
        <begin position="260"/>
        <end position="293"/>
    </location>
</feature>
<accession>A0A2K9LRY0</accession>
<dbReference type="KEGG" id="kak:Kalk_14655"/>
<dbReference type="RefSeq" id="WP_101894959.1">
    <property type="nucleotide sequence ID" value="NZ_CP022684.1"/>
</dbReference>
<dbReference type="Gene3D" id="1.10.530.10">
    <property type="match status" value="1"/>
</dbReference>
<proteinExistence type="predicted"/>
<protein>
    <recommendedName>
        <fullName evidence="2">Mannosyl-glycoprotein endo-beta-N-acetylglucosamidase-like domain-containing protein</fullName>
    </recommendedName>
</protein>
<dbReference type="Pfam" id="PF01832">
    <property type="entry name" value="Glucosaminidase"/>
    <property type="match status" value="1"/>
</dbReference>
<dbReference type="AlphaFoldDB" id="A0A2K9LRY0"/>
<name>A0A2K9LRY0_9GAMM</name>
<evidence type="ECO:0000259" key="2">
    <source>
        <dbReference type="Pfam" id="PF01832"/>
    </source>
</evidence>
<evidence type="ECO:0000313" key="4">
    <source>
        <dbReference type="Proteomes" id="UP000235116"/>
    </source>
</evidence>
<dbReference type="OrthoDB" id="9788155at2"/>
<dbReference type="InterPro" id="IPR053195">
    <property type="entry name" value="Bax-like"/>
</dbReference>
<dbReference type="PANTHER" id="PTHR40572">
    <property type="entry name" value="PROTEIN BAX"/>
    <property type="match status" value="1"/>
</dbReference>
<dbReference type="Proteomes" id="UP000235116">
    <property type="component" value="Chromosome"/>
</dbReference>
<reference evidence="4" key="1">
    <citation type="submission" date="2017-08" db="EMBL/GenBank/DDBJ databases">
        <title>Direct submision.</title>
        <authorList>
            <person name="Kim S.-J."/>
            <person name="Rhee S.-K."/>
        </authorList>
    </citation>
    <scope>NUCLEOTIDE SEQUENCE [LARGE SCALE GENOMIC DNA]</scope>
    <source>
        <strain evidence="4">GI5</strain>
    </source>
</reference>
<feature type="domain" description="Mannosyl-glycoprotein endo-beta-N-acetylglucosamidase-like" evidence="2">
    <location>
        <begin position="121"/>
        <end position="244"/>
    </location>
</feature>